<name>A0ABP8Z332_9ACTN</name>
<dbReference type="PANTHER" id="PTHR38110:SF1">
    <property type="entry name" value="THIOESTERASE DOMAIN-CONTAINING PROTEIN"/>
    <property type="match status" value="1"/>
</dbReference>
<feature type="domain" description="Acyl-CoA thioesterase-like C-terminal" evidence="3">
    <location>
        <begin position="137"/>
        <end position="285"/>
    </location>
</feature>
<comment type="caution">
    <text evidence="4">The sequence shown here is derived from an EMBL/GenBank/DDBJ whole genome shotgun (WGS) entry which is preliminary data.</text>
</comment>
<dbReference type="InterPro" id="IPR029069">
    <property type="entry name" value="HotDog_dom_sf"/>
</dbReference>
<dbReference type="PANTHER" id="PTHR38110">
    <property type="entry name" value="CHROMOSOME 23, WHOLE GENOME SHOTGUN SEQUENCE"/>
    <property type="match status" value="1"/>
</dbReference>
<feature type="region of interest" description="Disordered" evidence="1">
    <location>
        <begin position="118"/>
        <end position="140"/>
    </location>
</feature>
<dbReference type="SUPFAM" id="SSF54637">
    <property type="entry name" value="Thioesterase/thiol ester dehydrase-isomerase"/>
    <property type="match status" value="2"/>
</dbReference>
<evidence type="ECO:0000313" key="4">
    <source>
        <dbReference type="EMBL" id="GAA4744592.1"/>
    </source>
</evidence>
<dbReference type="InterPro" id="IPR052389">
    <property type="entry name" value="Sec_Metab_Biosynth-Assoc"/>
</dbReference>
<protein>
    <submittedName>
        <fullName evidence="4">Thioesterase family protein</fullName>
    </submittedName>
</protein>
<evidence type="ECO:0000256" key="1">
    <source>
        <dbReference type="SAM" id="MobiDB-lite"/>
    </source>
</evidence>
<evidence type="ECO:0000259" key="3">
    <source>
        <dbReference type="Pfam" id="PF20789"/>
    </source>
</evidence>
<evidence type="ECO:0000259" key="2">
    <source>
        <dbReference type="Pfam" id="PF13622"/>
    </source>
</evidence>
<proteinExistence type="predicted"/>
<organism evidence="4 5">
    <name type="scientific">Gordonia alkaliphila</name>
    <dbReference type="NCBI Taxonomy" id="1053547"/>
    <lineage>
        <taxon>Bacteria</taxon>
        <taxon>Bacillati</taxon>
        <taxon>Actinomycetota</taxon>
        <taxon>Actinomycetes</taxon>
        <taxon>Mycobacteriales</taxon>
        <taxon>Gordoniaceae</taxon>
        <taxon>Gordonia</taxon>
    </lineage>
</organism>
<gene>
    <name evidence="4" type="ORF">GCM10023217_11930</name>
</gene>
<dbReference type="Gene3D" id="2.40.160.210">
    <property type="entry name" value="Acyl-CoA thioesterase, double hotdog domain"/>
    <property type="match status" value="1"/>
</dbReference>
<keyword evidence="5" id="KW-1185">Reference proteome</keyword>
<dbReference type="Proteomes" id="UP001500822">
    <property type="component" value="Unassembled WGS sequence"/>
</dbReference>
<sequence length="289" mass="30221">MSTVLGDLLTFDVIGDDADSVTYRGSVSPAFTIGPKVHGGSLQMMAASAARAALYRLGGPDQPAGTTAIAVASDFLAAPDPAEVTLAVRLLKRGRTVSLAHVDVLQADRVMVSSSVTLGRPDVGDPHHSGGTVLDDLPPVPTADAVPIDDSPLGEVMHLAPAMDLALDPHWFPVLRGEQGEPQIRGWTRPKDPAAQPASMAADFPVLVCDVSPPVVMNLGLFGWAPTVQLTTYLRRVPETGPDGAGWLRFAATSTEVGQGMFAEDHTVVDETGALVAQSRQLALIPSAR</sequence>
<reference evidence="5" key="1">
    <citation type="journal article" date="2019" name="Int. J. Syst. Evol. Microbiol.">
        <title>The Global Catalogue of Microorganisms (GCM) 10K type strain sequencing project: providing services to taxonomists for standard genome sequencing and annotation.</title>
        <authorList>
            <consortium name="The Broad Institute Genomics Platform"/>
            <consortium name="The Broad Institute Genome Sequencing Center for Infectious Disease"/>
            <person name="Wu L."/>
            <person name="Ma J."/>
        </authorList>
    </citation>
    <scope>NUCLEOTIDE SEQUENCE [LARGE SCALE GENOMIC DNA]</scope>
    <source>
        <strain evidence="5">JCM 18077</strain>
    </source>
</reference>
<evidence type="ECO:0000313" key="5">
    <source>
        <dbReference type="Proteomes" id="UP001500822"/>
    </source>
</evidence>
<dbReference type="EMBL" id="BAABIE010000004">
    <property type="protein sequence ID" value="GAA4744592.1"/>
    <property type="molecule type" value="Genomic_DNA"/>
</dbReference>
<dbReference type="Pfam" id="PF20789">
    <property type="entry name" value="4HBT_3C"/>
    <property type="match status" value="1"/>
</dbReference>
<dbReference type="InterPro" id="IPR049450">
    <property type="entry name" value="ACOT8-like_C"/>
</dbReference>
<dbReference type="InterPro" id="IPR042171">
    <property type="entry name" value="Acyl-CoA_hotdog"/>
</dbReference>
<dbReference type="RefSeq" id="WP_345312780.1">
    <property type="nucleotide sequence ID" value="NZ_BAABIE010000004.1"/>
</dbReference>
<accession>A0ABP8Z332</accession>
<dbReference type="InterPro" id="IPR049449">
    <property type="entry name" value="TesB_ACOT8-like_N"/>
</dbReference>
<feature type="domain" description="Acyl-CoA thioesterase-like N-terminal HotDog" evidence="2">
    <location>
        <begin position="31"/>
        <end position="118"/>
    </location>
</feature>
<dbReference type="Pfam" id="PF13622">
    <property type="entry name" value="4HBT_3"/>
    <property type="match status" value="1"/>
</dbReference>